<gene>
    <name evidence="2" type="ORF">AVDCRST_MAG68-2778</name>
</gene>
<dbReference type="AlphaFoldDB" id="A0A6J4L386"/>
<proteinExistence type="predicted"/>
<name>A0A6J4L386_9BACT</name>
<accession>A0A6J4L386</accession>
<evidence type="ECO:0000256" key="1">
    <source>
        <dbReference type="SAM" id="MobiDB-lite"/>
    </source>
</evidence>
<organism evidence="2">
    <name type="scientific">uncultured Gemmatimonadota bacterium</name>
    <dbReference type="NCBI Taxonomy" id="203437"/>
    <lineage>
        <taxon>Bacteria</taxon>
        <taxon>Pseudomonadati</taxon>
        <taxon>Gemmatimonadota</taxon>
        <taxon>environmental samples</taxon>
    </lineage>
</organism>
<protein>
    <submittedName>
        <fullName evidence="2">Uncharacterized protein</fullName>
    </submittedName>
</protein>
<dbReference type="EMBL" id="CADCTW010000089">
    <property type="protein sequence ID" value="CAA9318110.1"/>
    <property type="molecule type" value="Genomic_DNA"/>
</dbReference>
<reference evidence="2" key="1">
    <citation type="submission" date="2020-02" db="EMBL/GenBank/DDBJ databases">
        <authorList>
            <person name="Meier V. D."/>
        </authorList>
    </citation>
    <scope>NUCLEOTIDE SEQUENCE</scope>
    <source>
        <strain evidence="2">AVDCRST_MAG68</strain>
    </source>
</reference>
<sequence length="92" mass="9567">MIRCEDSGGRKGCQRQCLGVRPYSRNREGCGTLKGPSPPRPPSPNNGRGGRTPAIQPHPGDREGRGSAEAASSHGSVEIASSPSCLGEEVGR</sequence>
<feature type="region of interest" description="Disordered" evidence="1">
    <location>
        <begin position="23"/>
        <end position="92"/>
    </location>
</feature>
<evidence type="ECO:0000313" key="2">
    <source>
        <dbReference type="EMBL" id="CAA9318110.1"/>
    </source>
</evidence>
<feature type="compositionally biased region" description="Polar residues" evidence="1">
    <location>
        <begin position="73"/>
        <end position="84"/>
    </location>
</feature>